<feature type="chain" id="PRO_5046341671" evidence="1">
    <location>
        <begin position="25"/>
        <end position="112"/>
    </location>
</feature>
<accession>A0ABR1S128</accession>
<keyword evidence="3" id="KW-1185">Reference proteome</keyword>
<comment type="caution">
    <text evidence="2">The sequence shown here is derived from an EMBL/GenBank/DDBJ whole genome shotgun (WGS) entry which is preliminary data.</text>
</comment>
<keyword evidence="1" id="KW-0732">Signal</keyword>
<dbReference type="Proteomes" id="UP001396898">
    <property type="component" value="Unassembled WGS sequence"/>
</dbReference>
<name>A0ABR1S128_9PEZI</name>
<gene>
    <name evidence="2" type="ORF">PG991_006661</name>
</gene>
<feature type="signal peptide" evidence="1">
    <location>
        <begin position="1"/>
        <end position="24"/>
    </location>
</feature>
<proteinExistence type="predicted"/>
<organism evidence="2 3">
    <name type="scientific">Apiospora marii</name>
    <dbReference type="NCBI Taxonomy" id="335849"/>
    <lineage>
        <taxon>Eukaryota</taxon>
        <taxon>Fungi</taxon>
        <taxon>Dikarya</taxon>
        <taxon>Ascomycota</taxon>
        <taxon>Pezizomycotina</taxon>
        <taxon>Sordariomycetes</taxon>
        <taxon>Xylariomycetidae</taxon>
        <taxon>Amphisphaeriales</taxon>
        <taxon>Apiosporaceae</taxon>
        <taxon>Apiospora</taxon>
    </lineage>
</organism>
<reference evidence="2 3" key="1">
    <citation type="submission" date="2023-01" db="EMBL/GenBank/DDBJ databases">
        <title>Analysis of 21 Apiospora genomes using comparative genomics revels a genus with tremendous synthesis potential of carbohydrate active enzymes and secondary metabolites.</title>
        <authorList>
            <person name="Sorensen T."/>
        </authorList>
    </citation>
    <scope>NUCLEOTIDE SEQUENCE [LARGE SCALE GENOMIC DNA]</scope>
    <source>
        <strain evidence="2 3">CBS 20057</strain>
    </source>
</reference>
<evidence type="ECO:0000313" key="3">
    <source>
        <dbReference type="Proteomes" id="UP001396898"/>
    </source>
</evidence>
<sequence>MQIGTTIAALGFFGAFATASPVEADMGTNKLEARGTASVSIFHGDSCTDQADSFTIYQGGYRCDPYTNVRSIGLSNSGCSVTTWSGSNCQGSSKKVENGCNSILFASVSIQC</sequence>
<evidence type="ECO:0000256" key="1">
    <source>
        <dbReference type="SAM" id="SignalP"/>
    </source>
</evidence>
<evidence type="ECO:0000313" key="2">
    <source>
        <dbReference type="EMBL" id="KAK8023422.1"/>
    </source>
</evidence>
<protein>
    <submittedName>
        <fullName evidence="2">Uncharacterized protein</fullName>
    </submittedName>
</protein>
<dbReference type="EMBL" id="JAQQWI010000008">
    <property type="protein sequence ID" value="KAK8023422.1"/>
    <property type="molecule type" value="Genomic_DNA"/>
</dbReference>